<gene>
    <name evidence="4" type="ORF">Aru02nite_64550</name>
</gene>
<sequence>MRASDAMSRPVHAVGPDDPIEQAAAMLIGYEVTAAPVLDSYGRIVGIVSEGDLLRHRVPTDPTLHMRRHADGTDADRPHTVRDVMTSKVVTTPPEADLADVAATMLDRDVRSVPVVDDDELVGIVSRRDIVRSMVRTDAVLQADAQHRLDEYAGSPRWTVTVHRAEATVTGTFRDEVERQIATVLTRTVPGICAAHVPA</sequence>
<dbReference type="PANTHER" id="PTHR43080">
    <property type="entry name" value="CBS DOMAIN-CONTAINING PROTEIN CBSX3, MITOCHONDRIAL"/>
    <property type="match status" value="1"/>
</dbReference>
<feature type="domain" description="CBS" evidence="3">
    <location>
        <begin position="85"/>
        <end position="140"/>
    </location>
</feature>
<dbReference type="AlphaFoldDB" id="A0A8J3J4C2"/>
<evidence type="ECO:0000256" key="2">
    <source>
        <dbReference type="PROSITE-ProRule" id="PRU00703"/>
    </source>
</evidence>
<organism evidence="4 5">
    <name type="scientific">Actinocatenispora rupis</name>
    <dbReference type="NCBI Taxonomy" id="519421"/>
    <lineage>
        <taxon>Bacteria</taxon>
        <taxon>Bacillati</taxon>
        <taxon>Actinomycetota</taxon>
        <taxon>Actinomycetes</taxon>
        <taxon>Micromonosporales</taxon>
        <taxon>Micromonosporaceae</taxon>
        <taxon>Actinocatenispora</taxon>
    </lineage>
</organism>
<dbReference type="PROSITE" id="PS51371">
    <property type="entry name" value="CBS"/>
    <property type="match status" value="2"/>
</dbReference>
<dbReference type="SUPFAM" id="SSF54631">
    <property type="entry name" value="CBS-domain pair"/>
    <property type="match status" value="1"/>
</dbReference>
<dbReference type="SMART" id="SM00116">
    <property type="entry name" value="CBS"/>
    <property type="match status" value="2"/>
</dbReference>
<dbReference type="InterPro" id="IPR000644">
    <property type="entry name" value="CBS_dom"/>
</dbReference>
<reference evidence="4" key="1">
    <citation type="submission" date="2021-01" db="EMBL/GenBank/DDBJ databases">
        <title>Whole genome shotgun sequence of Actinocatenispora rupis NBRC 107355.</title>
        <authorList>
            <person name="Komaki H."/>
            <person name="Tamura T."/>
        </authorList>
    </citation>
    <scope>NUCLEOTIDE SEQUENCE</scope>
    <source>
        <strain evidence="4">NBRC 107355</strain>
    </source>
</reference>
<evidence type="ECO:0000259" key="3">
    <source>
        <dbReference type="PROSITE" id="PS51371"/>
    </source>
</evidence>
<dbReference type="CDD" id="cd04586">
    <property type="entry name" value="CBS_pair_BON_assoc"/>
    <property type="match status" value="1"/>
</dbReference>
<dbReference type="EMBL" id="BOMB01000044">
    <property type="protein sequence ID" value="GID15566.1"/>
    <property type="molecule type" value="Genomic_DNA"/>
</dbReference>
<proteinExistence type="predicted"/>
<dbReference type="RefSeq" id="WP_203663931.1">
    <property type="nucleotide sequence ID" value="NZ_BAAAZM010000023.1"/>
</dbReference>
<evidence type="ECO:0000313" key="5">
    <source>
        <dbReference type="Proteomes" id="UP000612808"/>
    </source>
</evidence>
<dbReference type="Gene3D" id="3.10.580.10">
    <property type="entry name" value="CBS-domain"/>
    <property type="match status" value="1"/>
</dbReference>
<dbReference type="PANTHER" id="PTHR43080:SF29">
    <property type="entry name" value="OS02G0818000 PROTEIN"/>
    <property type="match status" value="1"/>
</dbReference>
<keyword evidence="1 2" id="KW-0129">CBS domain</keyword>
<evidence type="ECO:0000313" key="4">
    <source>
        <dbReference type="EMBL" id="GID15566.1"/>
    </source>
</evidence>
<accession>A0A8J3J4C2</accession>
<protein>
    <recommendedName>
        <fullName evidence="3">CBS domain-containing protein</fullName>
    </recommendedName>
</protein>
<keyword evidence="5" id="KW-1185">Reference proteome</keyword>
<dbReference type="Proteomes" id="UP000612808">
    <property type="component" value="Unassembled WGS sequence"/>
</dbReference>
<feature type="domain" description="CBS" evidence="3">
    <location>
        <begin position="7"/>
        <end position="63"/>
    </location>
</feature>
<comment type="caution">
    <text evidence="4">The sequence shown here is derived from an EMBL/GenBank/DDBJ whole genome shotgun (WGS) entry which is preliminary data.</text>
</comment>
<dbReference type="Pfam" id="PF00571">
    <property type="entry name" value="CBS"/>
    <property type="match status" value="2"/>
</dbReference>
<dbReference type="InterPro" id="IPR046342">
    <property type="entry name" value="CBS_dom_sf"/>
</dbReference>
<dbReference type="InterPro" id="IPR051257">
    <property type="entry name" value="Diverse_CBS-Domain"/>
</dbReference>
<evidence type="ECO:0000256" key="1">
    <source>
        <dbReference type="ARBA" id="ARBA00023122"/>
    </source>
</evidence>
<name>A0A8J3J4C2_9ACTN</name>